<evidence type="ECO:0000313" key="1">
    <source>
        <dbReference type="EMBL" id="MFC5770972.1"/>
    </source>
</evidence>
<organism evidence="1 2">
    <name type="scientific">Thauera sinica</name>
    <dbReference type="NCBI Taxonomy" id="2665146"/>
    <lineage>
        <taxon>Bacteria</taxon>
        <taxon>Pseudomonadati</taxon>
        <taxon>Pseudomonadota</taxon>
        <taxon>Betaproteobacteria</taxon>
        <taxon>Rhodocyclales</taxon>
        <taxon>Zoogloeaceae</taxon>
        <taxon>Thauera</taxon>
    </lineage>
</organism>
<protein>
    <recommendedName>
        <fullName evidence="3">CopG family transcriptional regulator</fullName>
    </recommendedName>
</protein>
<dbReference type="InterPro" id="IPR013321">
    <property type="entry name" value="Arc_rbn_hlx_hlx"/>
</dbReference>
<accession>A0ABW1AUJ8</accession>
<dbReference type="EMBL" id="JBHSOG010000068">
    <property type="protein sequence ID" value="MFC5770972.1"/>
    <property type="molecule type" value="Genomic_DNA"/>
</dbReference>
<dbReference type="Proteomes" id="UP001595974">
    <property type="component" value="Unassembled WGS sequence"/>
</dbReference>
<proteinExistence type="predicted"/>
<name>A0ABW1AUJ8_9RHOO</name>
<dbReference type="CDD" id="cd21631">
    <property type="entry name" value="RHH_CopG_NikR-like"/>
    <property type="match status" value="1"/>
</dbReference>
<gene>
    <name evidence="1" type="ORF">ACFPTN_16450</name>
</gene>
<sequence>MHFNVYFDDVTGQRLTAVAAQAGESRNALIRKAVSEWLARHAQAQWPDAVMDFQGMADIPPFEAGRDRLTLPVEDPLA</sequence>
<evidence type="ECO:0000313" key="2">
    <source>
        <dbReference type="Proteomes" id="UP001595974"/>
    </source>
</evidence>
<evidence type="ECO:0008006" key="3">
    <source>
        <dbReference type="Google" id="ProtNLM"/>
    </source>
</evidence>
<reference evidence="2" key="1">
    <citation type="journal article" date="2019" name="Int. J. Syst. Evol. Microbiol.">
        <title>The Global Catalogue of Microorganisms (GCM) 10K type strain sequencing project: providing services to taxonomists for standard genome sequencing and annotation.</title>
        <authorList>
            <consortium name="The Broad Institute Genomics Platform"/>
            <consortium name="The Broad Institute Genome Sequencing Center for Infectious Disease"/>
            <person name="Wu L."/>
            <person name="Ma J."/>
        </authorList>
    </citation>
    <scope>NUCLEOTIDE SEQUENCE [LARGE SCALE GENOMIC DNA]</scope>
    <source>
        <strain evidence="2">SHR3</strain>
    </source>
</reference>
<comment type="caution">
    <text evidence="1">The sequence shown here is derived from an EMBL/GenBank/DDBJ whole genome shotgun (WGS) entry which is preliminary data.</text>
</comment>
<dbReference type="Gene3D" id="1.10.1220.10">
    <property type="entry name" value="Met repressor-like"/>
    <property type="match status" value="1"/>
</dbReference>
<keyword evidence="2" id="KW-1185">Reference proteome</keyword>
<dbReference type="RefSeq" id="WP_096453132.1">
    <property type="nucleotide sequence ID" value="NZ_JBHSOG010000068.1"/>
</dbReference>